<gene>
    <name evidence="1" type="ORF">H8R27_10395</name>
</gene>
<organism evidence="1 2">
    <name type="scientific">Flavobacterium bernardetii</name>
    <dbReference type="NCBI Taxonomy" id="2813823"/>
    <lineage>
        <taxon>Bacteria</taxon>
        <taxon>Pseudomonadati</taxon>
        <taxon>Bacteroidota</taxon>
        <taxon>Flavobacteriia</taxon>
        <taxon>Flavobacteriales</taxon>
        <taxon>Flavobacteriaceae</taxon>
        <taxon>Flavobacterium</taxon>
    </lineage>
</organism>
<reference evidence="1 2" key="1">
    <citation type="submission" date="2020-08" db="EMBL/GenBank/DDBJ databases">
        <title>Description of novel Flavobacterium F-408 isolate.</title>
        <authorList>
            <person name="Saticioglu I.B."/>
            <person name="Duman M."/>
            <person name="Altun S."/>
        </authorList>
    </citation>
    <scope>NUCLEOTIDE SEQUENCE [LARGE SCALE GENOMIC DNA]</scope>
    <source>
        <strain evidence="1 2">F-408</strain>
    </source>
</reference>
<sequence length="275" mass="32974">MVKIRLIIFILCVSQTIVAQFRERFDDDSFIFLQQSDSIYVTNKVKSRTTYFISYGENRWKNKFEFYKDGKTKAISFPTETIYALTTGFSYDSLGKVTQVKDVYVKNKDSKYYKNFVFGDKELEAVFNLKPKQQIVTYELFYSEDTISKVARKNENGKIITESTYKNNGLNHVFFDKDKYPSNFVCNYLPKNTYQHLIASYEYEKSFQKHVEKFEYVFDENNVFIKEINQVHDSYYKNEKLEPIIYKYKLEYNLQGLLVKLSKQGVVYEYHYEYY</sequence>
<dbReference type="EMBL" id="JACRUN010000006">
    <property type="protein sequence ID" value="MBC5835296.1"/>
    <property type="molecule type" value="Genomic_DNA"/>
</dbReference>
<accession>A0ABR7IZS6</accession>
<evidence type="ECO:0000313" key="2">
    <source>
        <dbReference type="Proteomes" id="UP000605990"/>
    </source>
</evidence>
<keyword evidence="2" id="KW-1185">Reference proteome</keyword>
<evidence type="ECO:0000313" key="1">
    <source>
        <dbReference type="EMBL" id="MBC5835296.1"/>
    </source>
</evidence>
<protein>
    <recommendedName>
        <fullName evidence="3">DUF4595 domain-containing protein</fullName>
    </recommendedName>
</protein>
<name>A0ABR7IZS6_9FLAO</name>
<comment type="caution">
    <text evidence="1">The sequence shown here is derived from an EMBL/GenBank/DDBJ whole genome shotgun (WGS) entry which is preliminary data.</text>
</comment>
<dbReference type="RefSeq" id="WP_166125683.1">
    <property type="nucleotide sequence ID" value="NZ_JAANOQ010000002.1"/>
</dbReference>
<proteinExistence type="predicted"/>
<dbReference type="Proteomes" id="UP000605990">
    <property type="component" value="Unassembled WGS sequence"/>
</dbReference>
<evidence type="ECO:0008006" key="3">
    <source>
        <dbReference type="Google" id="ProtNLM"/>
    </source>
</evidence>